<dbReference type="InterPro" id="IPR049555">
    <property type="entry name" value="GDT1-like_CS"/>
</dbReference>
<dbReference type="GO" id="GO:0005794">
    <property type="term" value="C:Golgi apparatus"/>
    <property type="evidence" value="ECO:0007669"/>
    <property type="project" value="TreeGrafter"/>
</dbReference>
<evidence type="ECO:0000256" key="1">
    <source>
        <dbReference type="ARBA" id="ARBA00004141"/>
    </source>
</evidence>
<feature type="transmembrane region" description="Helical" evidence="6">
    <location>
        <begin position="218"/>
        <end position="240"/>
    </location>
</feature>
<dbReference type="STRING" id="286115.A0A507DL47"/>
<evidence type="ECO:0000256" key="3">
    <source>
        <dbReference type="ARBA" id="ARBA00022692"/>
    </source>
</evidence>
<gene>
    <name evidence="7" type="ORF">SeLEV6574_g00190</name>
    <name evidence="8" type="ORF">SeMB42_g00077</name>
</gene>
<evidence type="ECO:0000256" key="2">
    <source>
        <dbReference type="ARBA" id="ARBA00009190"/>
    </source>
</evidence>
<protein>
    <recommendedName>
        <fullName evidence="6">GDT1 family protein</fullName>
    </recommendedName>
</protein>
<dbReference type="GO" id="GO:0005384">
    <property type="term" value="F:manganese ion transmembrane transporter activity"/>
    <property type="evidence" value="ECO:0007669"/>
    <property type="project" value="TreeGrafter"/>
</dbReference>
<dbReference type="GO" id="GO:0032468">
    <property type="term" value="P:Golgi calcium ion homeostasis"/>
    <property type="evidence" value="ECO:0007669"/>
    <property type="project" value="TreeGrafter"/>
</dbReference>
<dbReference type="Pfam" id="PF01169">
    <property type="entry name" value="GDT1"/>
    <property type="match status" value="2"/>
</dbReference>
<evidence type="ECO:0000256" key="4">
    <source>
        <dbReference type="ARBA" id="ARBA00022989"/>
    </source>
</evidence>
<dbReference type="GO" id="GO:0015085">
    <property type="term" value="F:calcium ion transmembrane transporter activity"/>
    <property type="evidence" value="ECO:0007669"/>
    <property type="project" value="TreeGrafter"/>
</dbReference>
<dbReference type="PANTHER" id="PTHR12608">
    <property type="entry name" value="TRANSMEMBRANE PROTEIN HTP-1 RELATED"/>
    <property type="match status" value="1"/>
</dbReference>
<feature type="transmembrane region" description="Helical" evidence="6">
    <location>
        <begin position="59"/>
        <end position="79"/>
    </location>
</feature>
<dbReference type="Proteomes" id="UP000317494">
    <property type="component" value="Unassembled WGS sequence"/>
</dbReference>
<sequence length="280" mass="30773">MMAPANSEDLLDDIMDAAQDEFEQERHAIIWSFLVIVVSEIGDKTFFIAAIMAMKNPRLLIFSSAMCALGIMTVLSALLGHTLPTLFSKQYTQMLAALLFIIFGLKMLKEAYTMTGKEGLEELEEVSKEIEEKEMEKTASHMEKGIPSGSTANGLAHDVPPTPIIAWEKLQEFRIGLSNLVNWILTPVFVETFVLTFLAEWGDRSQIATIALASAENFWWVTIGTLVGHSICSAMAVIGGRMLATRISVKTVTLLGGVLFLVFGFVSSYEAWDIGAVIAL</sequence>
<proteinExistence type="inferred from homology"/>
<evidence type="ECO:0000256" key="5">
    <source>
        <dbReference type="ARBA" id="ARBA00023136"/>
    </source>
</evidence>
<dbReference type="GO" id="GO:0032472">
    <property type="term" value="P:Golgi calcium ion transport"/>
    <property type="evidence" value="ECO:0007669"/>
    <property type="project" value="TreeGrafter"/>
</dbReference>
<evidence type="ECO:0000313" key="7">
    <source>
        <dbReference type="EMBL" id="TPX51600.1"/>
    </source>
</evidence>
<feature type="transmembrane region" description="Helical" evidence="6">
    <location>
        <begin position="180"/>
        <end position="198"/>
    </location>
</feature>
<dbReference type="Proteomes" id="UP000320475">
    <property type="component" value="Unassembled WGS sequence"/>
</dbReference>
<keyword evidence="4 6" id="KW-1133">Transmembrane helix</keyword>
<dbReference type="EMBL" id="QEAN01000002">
    <property type="protein sequence ID" value="TPX54880.1"/>
    <property type="molecule type" value="Genomic_DNA"/>
</dbReference>
<evidence type="ECO:0000313" key="9">
    <source>
        <dbReference type="Proteomes" id="UP000317494"/>
    </source>
</evidence>
<keyword evidence="9" id="KW-1185">Reference proteome</keyword>
<feature type="transmembrane region" description="Helical" evidence="6">
    <location>
        <begin position="252"/>
        <end position="272"/>
    </location>
</feature>
<evidence type="ECO:0000256" key="6">
    <source>
        <dbReference type="RuleBase" id="RU365102"/>
    </source>
</evidence>
<dbReference type="InterPro" id="IPR001727">
    <property type="entry name" value="GDT1-like"/>
</dbReference>
<dbReference type="PROSITE" id="PS01214">
    <property type="entry name" value="UPF0016"/>
    <property type="match status" value="1"/>
</dbReference>
<keyword evidence="5 6" id="KW-0472">Membrane</keyword>
<dbReference type="AlphaFoldDB" id="A0A507DL47"/>
<dbReference type="PANTHER" id="PTHR12608:SF1">
    <property type="entry name" value="TRANSMEMBRANE PROTEIN 165"/>
    <property type="match status" value="1"/>
</dbReference>
<dbReference type="VEuPathDB" id="FungiDB:SeMB42_g00077"/>
<accession>A0A507DL47</accession>
<comment type="similarity">
    <text evidence="2 6">Belongs to the GDT1 family.</text>
</comment>
<evidence type="ECO:0000313" key="10">
    <source>
        <dbReference type="Proteomes" id="UP000320475"/>
    </source>
</evidence>
<name>A0A507DL47_9FUNG</name>
<dbReference type="GO" id="GO:0000329">
    <property type="term" value="C:fungal-type vacuole membrane"/>
    <property type="evidence" value="ECO:0007669"/>
    <property type="project" value="TreeGrafter"/>
</dbReference>
<dbReference type="EMBL" id="QEAM01000003">
    <property type="protein sequence ID" value="TPX51600.1"/>
    <property type="molecule type" value="Genomic_DNA"/>
</dbReference>
<comment type="subcellular location">
    <subcellularLocation>
        <location evidence="1 6">Membrane</location>
        <topology evidence="1 6">Multi-pass membrane protein</topology>
    </subcellularLocation>
</comment>
<comment type="caution">
    <text evidence="7">The sequence shown here is derived from an EMBL/GenBank/DDBJ whole genome shotgun (WGS) entry which is preliminary data.</text>
</comment>
<dbReference type="OrthoDB" id="442680at2759"/>
<reference evidence="9 10" key="1">
    <citation type="journal article" date="2019" name="Sci. Rep.">
        <title>Comparative genomics of chytrid fungi reveal insights into the obligate biotrophic and pathogenic lifestyle of Synchytrium endobioticum.</title>
        <authorList>
            <person name="van de Vossenberg B.T.L.H."/>
            <person name="Warris S."/>
            <person name="Nguyen H.D.T."/>
            <person name="van Gent-Pelzer M.P.E."/>
            <person name="Joly D.L."/>
            <person name="van de Geest H.C."/>
            <person name="Bonants P.J.M."/>
            <person name="Smith D.S."/>
            <person name="Levesque C.A."/>
            <person name="van der Lee T.A.J."/>
        </authorList>
    </citation>
    <scope>NUCLEOTIDE SEQUENCE [LARGE SCALE GENOMIC DNA]</scope>
    <source>
        <strain evidence="7 10">LEV6574</strain>
        <strain evidence="8 9">MB42</strain>
    </source>
</reference>
<keyword evidence="3 6" id="KW-0812">Transmembrane</keyword>
<evidence type="ECO:0000313" key="8">
    <source>
        <dbReference type="EMBL" id="TPX54880.1"/>
    </source>
</evidence>
<feature type="transmembrane region" description="Helical" evidence="6">
    <location>
        <begin position="91"/>
        <end position="108"/>
    </location>
</feature>
<feature type="transmembrane region" description="Helical" evidence="6">
    <location>
        <begin position="29"/>
        <end position="52"/>
    </location>
</feature>
<organism evidence="7 10">
    <name type="scientific">Synchytrium endobioticum</name>
    <dbReference type="NCBI Taxonomy" id="286115"/>
    <lineage>
        <taxon>Eukaryota</taxon>
        <taxon>Fungi</taxon>
        <taxon>Fungi incertae sedis</taxon>
        <taxon>Chytridiomycota</taxon>
        <taxon>Chytridiomycota incertae sedis</taxon>
        <taxon>Chytridiomycetes</taxon>
        <taxon>Synchytriales</taxon>
        <taxon>Synchytriaceae</taxon>
        <taxon>Synchytrium</taxon>
    </lineage>
</organism>